<dbReference type="InterPro" id="IPR006597">
    <property type="entry name" value="Sel1-like"/>
</dbReference>
<dbReference type="PANTHER" id="PTHR45084">
    <property type="entry name" value="ERAD-ASSOCIATED E3 UBIQUITIN-PROTEIN LIGASE COMPONENT HRD3A-RELATED"/>
    <property type="match status" value="1"/>
</dbReference>
<evidence type="ECO:0000256" key="1">
    <source>
        <dbReference type="SAM" id="MobiDB-lite"/>
    </source>
</evidence>
<evidence type="ECO:0000313" key="2">
    <source>
        <dbReference type="EMBL" id="CAD9409480.1"/>
    </source>
</evidence>
<protein>
    <submittedName>
        <fullName evidence="2">Uncharacterized protein</fullName>
    </submittedName>
</protein>
<dbReference type="PANTHER" id="PTHR45084:SF1">
    <property type="entry name" value="ERAD-ASSOCIATED E3 UBIQUITIN-PROTEIN LIGASE COMPONENT HRD3A-RELATED"/>
    <property type="match status" value="1"/>
</dbReference>
<name>A0A7S2FT00_9STRA</name>
<feature type="compositionally biased region" description="Polar residues" evidence="1">
    <location>
        <begin position="38"/>
        <end position="55"/>
    </location>
</feature>
<reference evidence="2" key="1">
    <citation type="submission" date="2021-01" db="EMBL/GenBank/DDBJ databases">
        <authorList>
            <person name="Corre E."/>
            <person name="Pelletier E."/>
            <person name="Niang G."/>
            <person name="Scheremetjew M."/>
            <person name="Finn R."/>
            <person name="Kale V."/>
            <person name="Holt S."/>
            <person name="Cochrane G."/>
            <person name="Meng A."/>
            <person name="Brown T."/>
            <person name="Cohen L."/>
        </authorList>
    </citation>
    <scope>NUCLEOTIDE SEQUENCE</scope>
    <source>
        <strain evidence="2">CCMP1381</strain>
    </source>
</reference>
<dbReference type="Gene3D" id="1.25.40.10">
    <property type="entry name" value="Tetratricopeptide repeat domain"/>
    <property type="match status" value="1"/>
</dbReference>
<dbReference type="InterPro" id="IPR044623">
    <property type="entry name" value="HRD3"/>
</dbReference>
<dbReference type="GO" id="GO:0036503">
    <property type="term" value="P:ERAD pathway"/>
    <property type="evidence" value="ECO:0007669"/>
    <property type="project" value="InterPro"/>
</dbReference>
<dbReference type="SUPFAM" id="SSF81901">
    <property type="entry name" value="HCP-like"/>
    <property type="match status" value="1"/>
</dbReference>
<dbReference type="AlphaFoldDB" id="A0A7S2FT00"/>
<dbReference type="SMART" id="SM00671">
    <property type="entry name" value="SEL1"/>
    <property type="match status" value="2"/>
</dbReference>
<dbReference type="EMBL" id="HBGS01020776">
    <property type="protein sequence ID" value="CAD9409480.1"/>
    <property type="molecule type" value="Transcribed_RNA"/>
</dbReference>
<gene>
    <name evidence="2" type="ORF">DSPE1174_LOCUS10706</name>
</gene>
<dbReference type="Pfam" id="PF08238">
    <property type="entry name" value="Sel1"/>
    <property type="match status" value="2"/>
</dbReference>
<accession>A0A7S2FT00</accession>
<feature type="region of interest" description="Disordered" evidence="1">
    <location>
        <begin position="36"/>
        <end position="59"/>
    </location>
</feature>
<sequence>MYLEASEMGYEVAQSNAAHLLQRGLVTVSDLQIRHTEPSSTHNTGSVVTAASQQDNGGGGDGGGGLGWWIDYEKLVGVDYSPSLHWALHFHRLAVLAGNADSLVALGDACFAGRGMTSPDYEAALWWYSHASAKGVPAGAQNLGYLYERGIGVEQSLSRAERHYRHANKLAPPEASWSATCVLYISLGRLQLKRLLGALGFPLS</sequence>
<proteinExistence type="predicted"/>
<organism evidence="2">
    <name type="scientific">Octactis speculum</name>
    <dbReference type="NCBI Taxonomy" id="3111310"/>
    <lineage>
        <taxon>Eukaryota</taxon>
        <taxon>Sar</taxon>
        <taxon>Stramenopiles</taxon>
        <taxon>Ochrophyta</taxon>
        <taxon>Dictyochophyceae</taxon>
        <taxon>Dictyochales</taxon>
        <taxon>Dictyochaceae</taxon>
        <taxon>Octactis</taxon>
    </lineage>
</organism>
<dbReference type="InterPro" id="IPR011990">
    <property type="entry name" value="TPR-like_helical_dom_sf"/>
</dbReference>